<dbReference type="Proteomes" id="UP000058012">
    <property type="component" value="Unassembled WGS sequence"/>
</dbReference>
<evidence type="ECO:0000313" key="6">
    <source>
        <dbReference type="Proteomes" id="UP000058012"/>
    </source>
</evidence>
<dbReference type="SMART" id="SM00411">
    <property type="entry name" value="BHL"/>
    <property type="match status" value="1"/>
</dbReference>
<proteinExistence type="inferred from homology"/>
<evidence type="ECO:0000256" key="2">
    <source>
        <dbReference type="ARBA" id="ARBA00023067"/>
    </source>
</evidence>
<dbReference type="SUPFAM" id="SSF47729">
    <property type="entry name" value="IHF-like DNA-binding proteins"/>
    <property type="match status" value="1"/>
</dbReference>
<dbReference type="GO" id="GO:0005829">
    <property type="term" value="C:cytosol"/>
    <property type="evidence" value="ECO:0007669"/>
    <property type="project" value="TreeGrafter"/>
</dbReference>
<dbReference type="Pfam" id="PF00216">
    <property type="entry name" value="Bac_DNA_binding"/>
    <property type="match status" value="1"/>
</dbReference>
<dbReference type="STRING" id="1117702.AQZ52_05265"/>
<organism evidence="5 6">
    <name type="scientific">Novosphingobium fuchskuhlense</name>
    <dbReference type="NCBI Taxonomy" id="1117702"/>
    <lineage>
        <taxon>Bacteria</taxon>
        <taxon>Pseudomonadati</taxon>
        <taxon>Pseudomonadota</taxon>
        <taxon>Alphaproteobacteria</taxon>
        <taxon>Sphingomonadales</taxon>
        <taxon>Sphingomonadaceae</taxon>
        <taxon>Novosphingobium</taxon>
    </lineage>
</organism>
<dbReference type="GO" id="GO:0003677">
    <property type="term" value="F:DNA binding"/>
    <property type="evidence" value="ECO:0007669"/>
    <property type="project" value="UniProtKB-KW"/>
</dbReference>
<dbReference type="PRINTS" id="PR01727">
    <property type="entry name" value="DNABINDINGHU"/>
</dbReference>
<protein>
    <submittedName>
        <fullName evidence="5">Integration host factor</fullName>
    </submittedName>
</protein>
<dbReference type="OrthoDB" id="9799835at2"/>
<keyword evidence="3" id="KW-0238">DNA-binding</keyword>
<dbReference type="Gene3D" id="4.10.520.10">
    <property type="entry name" value="IHF-like DNA-binding proteins"/>
    <property type="match status" value="1"/>
</dbReference>
<sequence length="91" mass="9382">MNNSDLADTIAAAHELTKADARKLVDGVFAAIADAAAKGDEIALNGFGKFKVKDTPAREGRNPSTGATIQIAASKKLTFAPAKAVKDKLNG</sequence>
<dbReference type="PANTHER" id="PTHR33175">
    <property type="entry name" value="DNA-BINDING PROTEIN HU"/>
    <property type="match status" value="1"/>
</dbReference>
<evidence type="ECO:0000256" key="3">
    <source>
        <dbReference type="ARBA" id="ARBA00023125"/>
    </source>
</evidence>
<comment type="caution">
    <text evidence="5">The sequence shown here is derived from an EMBL/GenBank/DDBJ whole genome shotgun (WGS) entry which is preliminary data.</text>
</comment>
<evidence type="ECO:0000256" key="1">
    <source>
        <dbReference type="ARBA" id="ARBA00010529"/>
    </source>
</evidence>
<dbReference type="RefSeq" id="WP_067907021.1">
    <property type="nucleotide sequence ID" value="NZ_KQ954244.1"/>
</dbReference>
<dbReference type="PANTHER" id="PTHR33175:SF3">
    <property type="entry name" value="DNA-BINDING PROTEIN HU-BETA"/>
    <property type="match status" value="1"/>
</dbReference>
<name>A0A124JVU7_9SPHN</name>
<dbReference type="GO" id="GO:0030527">
    <property type="term" value="F:structural constituent of chromatin"/>
    <property type="evidence" value="ECO:0007669"/>
    <property type="project" value="InterPro"/>
</dbReference>
<dbReference type="CDD" id="cd00591">
    <property type="entry name" value="HU_IHF"/>
    <property type="match status" value="1"/>
</dbReference>
<dbReference type="AlphaFoldDB" id="A0A124JVU7"/>
<dbReference type="EMBL" id="LLZS01000003">
    <property type="protein sequence ID" value="KUR72649.1"/>
    <property type="molecule type" value="Genomic_DNA"/>
</dbReference>
<dbReference type="GO" id="GO:0030261">
    <property type="term" value="P:chromosome condensation"/>
    <property type="evidence" value="ECO:0007669"/>
    <property type="project" value="UniProtKB-KW"/>
</dbReference>
<evidence type="ECO:0000256" key="4">
    <source>
        <dbReference type="RuleBase" id="RU003939"/>
    </source>
</evidence>
<dbReference type="InterPro" id="IPR010992">
    <property type="entry name" value="IHF-like_DNA-bd_dom_sf"/>
</dbReference>
<keyword evidence="2" id="KW-0226">DNA condensation</keyword>
<accession>A0A124JVU7</accession>
<gene>
    <name evidence="5" type="ORF">AQZ52_05265</name>
</gene>
<evidence type="ECO:0000313" key="5">
    <source>
        <dbReference type="EMBL" id="KUR72649.1"/>
    </source>
</evidence>
<comment type="similarity">
    <text evidence="1 4">Belongs to the bacterial histone-like protein family.</text>
</comment>
<keyword evidence="6" id="KW-1185">Reference proteome</keyword>
<reference evidence="5 6" key="1">
    <citation type="submission" date="2015-10" db="EMBL/GenBank/DDBJ databases">
        <title>Draft genome sequence of Novosphingobium fuchskuhlense DSM 25065 isolated from a surface water sample of the southwest basin of Lake Grosse Fuchskuhle.</title>
        <authorList>
            <person name="Ruckert C."/>
            <person name="Winkler A."/>
            <person name="Glaeser J."/>
            <person name="Grossart H.-P."/>
            <person name="Kalinowski J."/>
            <person name="Glaeser S."/>
        </authorList>
    </citation>
    <scope>NUCLEOTIDE SEQUENCE [LARGE SCALE GENOMIC DNA]</scope>
    <source>
        <strain evidence="5 6">FNE08-7</strain>
    </source>
</reference>
<dbReference type="InterPro" id="IPR000119">
    <property type="entry name" value="Hist_DNA-bd"/>
</dbReference>